<evidence type="ECO:0000259" key="1">
    <source>
        <dbReference type="SMART" id="SM00507"/>
    </source>
</evidence>
<dbReference type="HOGENOM" id="CLU_862406_0_0_0"/>
<dbReference type="Pfam" id="PF01844">
    <property type="entry name" value="HNH"/>
    <property type="match status" value="1"/>
</dbReference>
<dbReference type="Proteomes" id="UP000004358">
    <property type="component" value="Unassembled WGS sequence"/>
</dbReference>
<dbReference type="GO" id="GO:0003676">
    <property type="term" value="F:nucleic acid binding"/>
    <property type="evidence" value="ECO:0007669"/>
    <property type="project" value="InterPro"/>
</dbReference>
<dbReference type="InterPro" id="IPR029024">
    <property type="entry name" value="TerB-like"/>
</dbReference>
<dbReference type="InterPro" id="IPR031610">
    <property type="entry name" value="TIC110"/>
</dbReference>
<dbReference type="Gene3D" id="1.10.30.50">
    <property type="match status" value="1"/>
</dbReference>
<organism evidence="2 3">
    <name type="scientific">Blastopirellula marina DSM 3645</name>
    <dbReference type="NCBI Taxonomy" id="314230"/>
    <lineage>
        <taxon>Bacteria</taxon>
        <taxon>Pseudomonadati</taxon>
        <taxon>Planctomycetota</taxon>
        <taxon>Planctomycetia</taxon>
        <taxon>Pirellulales</taxon>
        <taxon>Pirellulaceae</taxon>
        <taxon>Blastopirellula</taxon>
    </lineage>
</organism>
<proteinExistence type="predicted"/>
<dbReference type="GO" id="GO:0008270">
    <property type="term" value="F:zinc ion binding"/>
    <property type="evidence" value="ECO:0007669"/>
    <property type="project" value="InterPro"/>
</dbReference>
<dbReference type="SUPFAM" id="SSF158682">
    <property type="entry name" value="TerB-like"/>
    <property type="match status" value="1"/>
</dbReference>
<accession>A4A1P8</accession>
<dbReference type="GO" id="GO:0004519">
    <property type="term" value="F:endonuclease activity"/>
    <property type="evidence" value="ECO:0007669"/>
    <property type="project" value="InterPro"/>
</dbReference>
<dbReference type="STRING" id="314230.DSM3645_29451"/>
<dbReference type="InterPro" id="IPR002711">
    <property type="entry name" value="HNH"/>
</dbReference>
<dbReference type="CDD" id="cd00085">
    <property type="entry name" value="HNHc"/>
    <property type="match status" value="1"/>
</dbReference>
<name>A4A1P8_9BACT</name>
<gene>
    <name evidence="2" type="ORF">DSM3645_29451</name>
</gene>
<dbReference type="AlphaFoldDB" id="A4A1P8"/>
<reference evidence="2 3" key="1">
    <citation type="submission" date="2006-02" db="EMBL/GenBank/DDBJ databases">
        <authorList>
            <person name="Amann R."/>
            <person name="Ferriera S."/>
            <person name="Johnson J."/>
            <person name="Kravitz S."/>
            <person name="Halpern A."/>
            <person name="Remington K."/>
            <person name="Beeson K."/>
            <person name="Tran B."/>
            <person name="Rogers Y.-H."/>
            <person name="Friedman R."/>
            <person name="Venter J.C."/>
        </authorList>
    </citation>
    <scope>NUCLEOTIDE SEQUENCE [LARGE SCALE GENOMIC DNA]</scope>
    <source>
        <strain evidence="2 3">DSM 3645</strain>
    </source>
</reference>
<dbReference type="InterPro" id="IPR003615">
    <property type="entry name" value="HNH_nuc"/>
</dbReference>
<dbReference type="EMBL" id="AANZ01000037">
    <property type="protein sequence ID" value="EAQ77294.1"/>
    <property type="molecule type" value="Genomic_DNA"/>
</dbReference>
<evidence type="ECO:0000313" key="3">
    <source>
        <dbReference type="Proteomes" id="UP000004358"/>
    </source>
</evidence>
<dbReference type="SMART" id="SM00507">
    <property type="entry name" value="HNHc"/>
    <property type="match status" value="1"/>
</dbReference>
<protein>
    <submittedName>
        <fullName evidence="2">TerF-related protein</fullName>
    </submittedName>
</protein>
<comment type="caution">
    <text evidence="2">The sequence shown here is derived from an EMBL/GenBank/DDBJ whole genome shotgun (WGS) entry which is preliminary data.</text>
</comment>
<dbReference type="RefSeq" id="WP_002653765.1">
    <property type="nucleotide sequence ID" value="NZ_CH672376.1"/>
</dbReference>
<feature type="domain" description="HNH nuclease" evidence="1">
    <location>
        <begin position="268"/>
        <end position="318"/>
    </location>
</feature>
<sequence>MSSADSTLASQPTKNDVESRVRSLIELLENSLTQNPETFSISTALPVQSYEPQLLDQAKQAVYRKVIERAWEDGQFTRDEQQTARWIAERLELPEGEFAAIELDLAKKQFAAALGRAMSDGSLDADDERRLQKISDTIGMPMATFAGVFFHAEGEKFLRSMFLEAVADNHLLTEEWGALLSTANKLGISHHEFLQAIRHQTREFVEHVIVDAKADGEISAHEEETMVWLLQQLEMPSDFCQYAVSEMARVQSRVQSTQALEVVTIPPQLRTRIWRKYNGRCAACSAGDYLEMVRIIPKSMGGGDDESNIQLLCRRCLGQTHA</sequence>
<dbReference type="Pfam" id="PF16940">
    <property type="entry name" value="Tic110"/>
    <property type="match status" value="1"/>
</dbReference>
<evidence type="ECO:0000313" key="2">
    <source>
        <dbReference type="EMBL" id="EAQ77294.1"/>
    </source>
</evidence>